<dbReference type="EMBL" id="JAIWYP010000015">
    <property type="protein sequence ID" value="KAH3704564.1"/>
    <property type="molecule type" value="Genomic_DNA"/>
</dbReference>
<sequence>MFSANHKLFFKLSRDIIKINILTKDQYRIPLMPYVSIDEILDLVNDITGTHVPTKFHEKTALPTGGLIFELVKDIIRTHHDNMKIRQNMWPIRCKQCKRRMKHDRQKAIAKVQHERIVPI</sequence>
<accession>A0A9D3YPD0</accession>
<comment type="caution">
    <text evidence="1">The sequence shown here is derived from an EMBL/GenBank/DDBJ whole genome shotgun (WGS) entry which is preliminary data.</text>
</comment>
<keyword evidence="2" id="KW-1185">Reference proteome</keyword>
<organism evidence="1 2">
    <name type="scientific">Dreissena polymorpha</name>
    <name type="common">Zebra mussel</name>
    <name type="synonym">Mytilus polymorpha</name>
    <dbReference type="NCBI Taxonomy" id="45954"/>
    <lineage>
        <taxon>Eukaryota</taxon>
        <taxon>Metazoa</taxon>
        <taxon>Spiralia</taxon>
        <taxon>Lophotrochozoa</taxon>
        <taxon>Mollusca</taxon>
        <taxon>Bivalvia</taxon>
        <taxon>Autobranchia</taxon>
        <taxon>Heteroconchia</taxon>
        <taxon>Euheterodonta</taxon>
        <taxon>Imparidentia</taxon>
        <taxon>Neoheterodontei</taxon>
        <taxon>Myida</taxon>
        <taxon>Dreissenoidea</taxon>
        <taxon>Dreissenidae</taxon>
        <taxon>Dreissena</taxon>
    </lineage>
</organism>
<proteinExistence type="predicted"/>
<dbReference type="AlphaFoldDB" id="A0A9D3YPD0"/>
<gene>
    <name evidence="1" type="ORF">DPMN_079621</name>
</gene>
<evidence type="ECO:0000313" key="2">
    <source>
        <dbReference type="Proteomes" id="UP000828390"/>
    </source>
</evidence>
<reference evidence="1" key="2">
    <citation type="submission" date="2020-11" db="EMBL/GenBank/DDBJ databases">
        <authorList>
            <person name="McCartney M.A."/>
            <person name="Auch B."/>
            <person name="Kono T."/>
            <person name="Mallez S."/>
            <person name="Becker A."/>
            <person name="Gohl D.M."/>
            <person name="Silverstein K.A.T."/>
            <person name="Koren S."/>
            <person name="Bechman K.B."/>
            <person name="Herman A."/>
            <person name="Abrahante J.E."/>
            <person name="Garbe J."/>
        </authorList>
    </citation>
    <scope>NUCLEOTIDE SEQUENCE</scope>
    <source>
        <strain evidence="1">Duluth1</strain>
        <tissue evidence="1">Whole animal</tissue>
    </source>
</reference>
<reference evidence="1" key="1">
    <citation type="journal article" date="2019" name="bioRxiv">
        <title>The Genome of the Zebra Mussel, Dreissena polymorpha: A Resource for Invasive Species Research.</title>
        <authorList>
            <person name="McCartney M.A."/>
            <person name="Auch B."/>
            <person name="Kono T."/>
            <person name="Mallez S."/>
            <person name="Zhang Y."/>
            <person name="Obille A."/>
            <person name="Becker A."/>
            <person name="Abrahante J.E."/>
            <person name="Garbe J."/>
            <person name="Badalamenti J.P."/>
            <person name="Herman A."/>
            <person name="Mangelson H."/>
            <person name="Liachko I."/>
            <person name="Sullivan S."/>
            <person name="Sone E.D."/>
            <person name="Koren S."/>
            <person name="Silverstein K.A.T."/>
            <person name="Beckman K.B."/>
            <person name="Gohl D.M."/>
        </authorList>
    </citation>
    <scope>NUCLEOTIDE SEQUENCE</scope>
    <source>
        <strain evidence="1">Duluth1</strain>
        <tissue evidence="1">Whole animal</tissue>
    </source>
</reference>
<evidence type="ECO:0000313" key="1">
    <source>
        <dbReference type="EMBL" id="KAH3704564.1"/>
    </source>
</evidence>
<dbReference type="Proteomes" id="UP000828390">
    <property type="component" value="Unassembled WGS sequence"/>
</dbReference>
<protein>
    <submittedName>
        <fullName evidence="1">Uncharacterized protein</fullName>
    </submittedName>
</protein>
<name>A0A9D3YPD0_DREPO</name>